<dbReference type="SUPFAM" id="SSF51998">
    <property type="entry name" value="PFL-like glycyl radical enzymes"/>
    <property type="match status" value="1"/>
</dbReference>
<keyword evidence="17" id="KW-1185">Reference proteome</keyword>
<feature type="active site" evidence="11">
    <location>
        <position position="359"/>
    </location>
</feature>
<keyword evidence="6" id="KW-0560">Oxidoreductase</keyword>
<evidence type="ECO:0000256" key="12">
    <source>
        <dbReference type="PIRSR" id="PIRSR613345-2"/>
    </source>
</evidence>
<sequence length="673" mass="74685">MTEEIKWGPSGELVYNRTYSRTKPDGSRETWPETVQRVVDGNLALVDERYQLDGEREELIRLITEFKMIPAGRHLWASGVKNAQHLFNCWVSGWTEKPSDHFEFTFMRLMEGGGVGANYSNRFLTDYPVVNHSLKVHIVCDPDHPDYQSMKDAGVLSDEYDADWAGAFVIEDSREGWAAALVDLIDTFYATIVLHKNRVYDVSRVRPAGAKLKTFGGTASGPLPLAIMLDNTANVLSAAKGRQITGIDAMEIDHAIAQCVVAGGVRRSARMAMMHWNDPQIDQFVTIKQDTGSHWTTNISVEVDQDFWDAVAANSGNALYVLDGITKGMVANGEPGFWDSSLSNKGEPNEVICTNPCGEITLEAWEPCNLGHINLAAFVKDNGKVDYIDLIRAHRLMTRFLIRATFSPVADPKSREVLDRNRRIGVGHLGVASFLAMTGRKYSQAPTDKQFRKTLRELASEVDEAAAKFAHELRIPVPVKKRTVAPTGTIAKMPGVSEGIHPIFAKYFNRRIRFSELDNDQFLTCSQYAADGYHVERDMYAANTWVVTIPTKDSLVQEVVDRYGRDAESIVESAADLTLNQLLAFQALYQMLWADNAVSFTANVDPGTYTAADVQQQLRTFGGLLKGATIFPESSMPQAPYERITKQEYEAATAQAVADSVDEECASGACPIR</sequence>
<evidence type="ECO:0000256" key="9">
    <source>
        <dbReference type="ARBA" id="ARBA00023285"/>
    </source>
</evidence>
<dbReference type="InterPro" id="IPR013345">
    <property type="entry name" value="RTP_Rdtase_AdoCbl-dep"/>
</dbReference>
<keyword evidence="9" id="KW-0170">Cobalt</keyword>
<dbReference type="EMBL" id="MH047633">
    <property type="protein sequence ID" value="AVR57126.1"/>
    <property type="molecule type" value="Genomic_DNA"/>
</dbReference>
<gene>
    <name evidence="16" type="primary">53</name>
    <name evidence="16" type="ORF">PBI_PISTACHIO_53</name>
</gene>
<dbReference type="GO" id="GO:0008998">
    <property type="term" value="F:ribonucleoside-triphosphate reductase (thioredoxin) activity"/>
    <property type="evidence" value="ECO:0007669"/>
    <property type="project" value="UniProtKB-EC"/>
</dbReference>
<dbReference type="InterPro" id="IPR050862">
    <property type="entry name" value="RdRp_reductase_class-2"/>
</dbReference>
<comment type="cofactor">
    <cofactor evidence="1">
        <name>adenosylcob(III)alamin</name>
        <dbReference type="ChEBI" id="CHEBI:18408"/>
    </cofactor>
</comment>
<evidence type="ECO:0000313" key="16">
    <source>
        <dbReference type="EMBL" id="AVR57126.1"/>
    </source>
</evidence>
<dbReference type="GO" id="GO:0000166">
    <property type="term" value="F:nucleotide binding"/>
    <property type="evidence" value="ECO:0007669"/>
    <property type="project" value="InterPro"/>
</dbReference>
<feature type="disulfide bond" description="Redox-active" evidence="12">
    <location>
        <begin position="89"/>
        <end position="368"/>
    </location>
</feature>
<evidence type="ECO:0000313" key="17">
    <source>
        <dbReference type="Proteomes" id="UP000244797"/>
    </source>
</evidence>
<reference evidence="16 17" key="1">
    <citation type="submission" date="2018-03" db="EMBL/GenBank/DDBJ databases">
        <authorList>
            <person name="Jacobs-Sera D."/>
            <person name="Garlena R.A."/>
            <person name="Russell D.A."/>
            <person name="Pope W.H."/>
            <person name="Hatfull G.F."/>
        </authorList>
    </citation>
    <scope>NUCLEOTIDE SEQUENCE [LARGE SCALE GENOMIC DNA]</scope>
</reference>
<protein>
    <recommendedName>
        <fullName evidence="3">ribonucleoside-triphosphate reductase (thioredoxin)</fullName>
        <ecNumber evidence="3">1.17.4.2</ecNumber>
    </recommendedName>
</protein>
<accession>A0A2R4A262</accession>
<feature type="domain" description="B12-dependent ribonucleotide reductase insertion" evidence="15">
    <location>
        <begin position="135"/>
        <end position="236"/>
    </location>
</feature>
<dbReference type="GO" id="GO:0031419">
    <property type="term" value="F:cobalamin binding"/>
    <property type="evidence" value="ECO:0007669"/>
    <property type="project" value="UniProtKB-KW"/>
</dbReference>
<organism evidence="16 17">
    <name type="scientific">Mycobacterium phage Pistachio</name>
    <dbReference type="NCBI Taxonomy" id="2126722"/>
    <lineage>
        <taxon>Viruses</taxon>
        <taxon>Duplodnaviria</taxon>
        <taxon>Heunggongvirae</taxon>
        <taxon>Uroviricota</taxon>
        <taxon>Caudoviricetes</taxon>
        <taxon>Veracruzvirus</taxon>
        <taxon>Veracruzvirus pistachio</taxon>
    </lineage>
</organism>
<dbReference type="InterPro" id="IPR040763">
    <property type="entry name" value="RNR_alpha_hel"/>
</dbReference>
<dbReference type="Gene3D" id="3.30.1620.10">
    <property type="entry name" value="b-12 dependent (class ii) ribonucleotide reductase, Chain A, Domain 2"/>
    <property type="match status" value="1"/>
</dbReference>
<evidence type="ECO:0000256" key="5">
    <source>
        <dbReference type="ARBA" id="ARBA00022705"/>
    </source>
</evidence>
<feature type="active site" evidence="11">
    <location>
        <position position="357"/>
    </location>
</feature>
<evidence type="ECO:0000256" key="7">
    <source>
        <dbReference type="ARBA" id="ARBA00023157"/>
    </source>
</evidence>
<evidence type="ECO:0000256" key="10">
    <source>
        <dbReference type="ARBA" id="ARBA00048987"/>
    </source>
</evidence>
<evidence type="ECO:0000259" key="15">
    <source>
        <dbReference type="Pfam" id="PF21995"/>
    </source>
</evidence>
<evidence type="ECO:0000259" key="14">
    <source>
        <dbReference type="Pfam" id="PF17975"/>
    </source>
</evidence>
<feature type="domain" description="Ribonucleotide reductase large subunit C-terminal" evidence="13">
    <location>
        <begin position="483"/>
        <end position="617"/>
    </location>
</feature>
<dbReference type="GO" id="GO:0006260">
    <property type="term" value="P:DNA replication"/>
    <property type="evidence" value="ECO:0007669"/>
    <property type="project" value="UniProtKB-KW"/>
</dbReference>
<comment type="catalytic activity">
    <reaction evidence="10">
        <text>a 2'-deoxyribonucleoside 5'-triphosphate + [thioredoxin]-disulfide + H2O = a ribonucleoside 5'-triphosphate + [thioredoxin]-dithiol</text>
        <dbReference type="Rhea" id="RHEA:12701"/>
        <dbReference type="Rhea" id="RHEA-COMP:10698"/>
        <dbReference type="Rhea" id="RHEA-COMP:10700"/>
        <dbReference type="ChEBI" id="CHEBI:15377"/>
        <dbReference type="ChEBI" id="CHEBI:29950"/>
        <dbReference type="ChEBI" id="CHEBI:50058"/>
        <dbReference type="ChEBI" id="CHEBI:61557"/>
        <dbReference type="ChEBI" id="CHEBI:61560"/>
        <dbReference type="EC" id="1.17.4.2"/>
    </reaction>
</comment>
<dbReference type="InterPro" id="IPR000788">
    <property type="entry name" value="RNR_lg_C"/>
</dbReference>
<keyword evidence="8" id="KW-0676">Redox-active center</keyword>
<dbReference type="Pfam" id="PF21995">
    <property type="entry name" value="RNR-II_ins_dom"/>
    <property type="match status" value="1"/>
</dbReference>
<evidence type="ECO:0000256" key="2">
    <source>
        <dbReference type="ARBA" id="ARBA00005654"/>
    </source>
</evidence>
<dbReference type="Gene3D" id="3.90.1390.10">
    <property type="entry name" value="b-12 dependent (class ii) ribonucleotide reductase, chain A, domain 3"/>
    <property type="match status" value="1"/>
</dbReference>
<dbReference type="GeneID" id="64868451"/>
<dbReference type="PANTHER" id="PTHR43371:SF1">
    <property type="entry name" value="RIBONUCLEOSIDE-DIPHOSPHATE REDUCTASE"/>
    <property type="match status" value="1"/>
</dbReference>
<evidence type="ECO:0000259" key="13">
    <source>
        <dbReference type="Pfam" id="PF02867"/>
    </source>
</evidence>
<evidence type="ECO:0000256" key="11">
    <source>
        <dbReference type="PIRSR" id="PIRSR613345-1"/>
    </source>
</evidence>
<evidence type="ECO:0000256" key="8">
    <source>
        <dbReference type="ARBA" id="ARBA00023284"/>
    </source>
</evidence>
<keyword evidence="7 12" id="KW-1015">Disulfide bond</keyword>
<evidence type="ECO:0000256" key="1">
    <source>
        <dbReference type="ARBA" id="ARBA00001922"/>
    </source>
</evidence>
<evidence type="ECO:0000256" key="4">
    <source>
        <dbReference type="ARBA" id="ARBA00022628"/>
    </source>
</evidence>
<dbReference type="PANTHER" id="PTHR43371">
    <property type="entry name" value="VITAMIN B12-DEPENDENT RIBONUCLEOTIDE REDUCTASE"/>
    <property type="match status" value="1"/>
</dbReference>
<evidence type="ECO:0000256" key="3">
    <source>
        <dbReference type="ARBA" id="ARBA00012275"/>
    </source>
</evidence>
<dbReference type="Gene3D" id="3.20.70.20">
    <property type="match status" value="1"/>
</dbReference>
<dbReference type="Pfam" id="PF17975">
    <property type="entry name" value="RNR_Alpha"/>
    <property type="match status" value="1"/>
</dbReference>
<evidence type="ECO:0000256" key="6">
    <source>
        <dbReference type="ARBA" id="ARBA00023002"/>
    </source>
</evidence>
<dbReference type="NCBIfam" id="TIGR02505">
    <property type="entry name" value="RTPR"/>
    <property type="match status" value="1"/>
</dbReference>
<proteinExistence type="inferred from homology"/>
<keyword evidence="5" id="KW-0235">DNA replication</keyword>
<name>A0A2R4A262_9CAUD</name>
<dbReference type="RefSeq" id="YP_010060588.1">
    <property type="nucleotide sequence ID" value="NC_054773.1"/>
</dbReference>
<dbReference type="InterPro" id="IPR054158">
    <property type="entry name" value="RNR-II_ins_dom"/>
</dbReference>
<keyword evidence="4" id="KW-0846">Cobalamin</keyword>
<dbReference type="EC" id="1.17.4.2" evidence="3"/>
<dbReference type="Pfam" id="PF02867">
    <property type="entry name" value="Ribonuc_red_lgC"/>
    <property type="match status" value="2"/>
</dbReference>
<feature type="domain" description="Ribonucleotide reductase alpha-helical" evidence="14">
    <location>
        <begin position="7"/>
        <end position="79"/>
    </location>
</feature>
<feature type="domain" description="Ribonucleotide reductase large subunit C-terminal" evidence="13">
    <location>
        <begin position="320"/>
        <end position="473"/>
    </location>
</feature>
<dbReference type="GO" id="GO:0004748">
    <property type="term" value="F:ribonucleoside-diphosphate reductase activity, thioredoxin disulfide as acceptor"/>
    <property type="evidence" value="ECO:0007669"/>
    <property type="project" value="InterPro"/>
</dbReference>
<dbReference type="Proteomes" id="UP000244797">
    <property type="component" value="Segment"/>
</dbReference>
<comment type="similarity">
    <text evidence="2">Belongs to the class II ribonucleoside-triphosphate reductase family.</text>
</comment>
<dbReference type="KEGG" id="vg:64868451"/>